<feature type="active site" description="Charge relay system" evidence="5 6">
    <location>
        <position position="495"/>
    </location>
</feature>
<evidence type="ECO:0000256" key="5">
    <source>
        <dbReference type="PIRSR" id="PIRSR615500-1"/>
    </source>
</evidence>
<dbReference type="RefSeq" id="WP_348268976.1">
    <property type="nucleotide sequence ID" value="NZ_CP121194.1"/>
</dbReference>
<dbReference type="AlphaFoldDB" id="A0AAU7DCA0"/>
<dbReference type="InterPro" id="IPR023827">
    <property type="entry name" value="Peptidase_S8_Asp-AS"/>
</dbReference>
<gene>
    <name evidence="9" type="ORF">P4G45_07105</name>
    <name evidence="10" type="ORF">P8936_07340</name>
</gene>
<protein>
    <submittedName>
        <fullName evidence="10">S8 family serine peptidase</fullName>
    </submittedName>
</protein>
<evidence type="ECO:0000259" key="8">
    <source>
        <dbReference type="Pfam" id="PF00082"/>
    </source>
</evidence>
<proteinExistence type="inferred from homology"/>
<comment type="similarity">
    <text evidence="1 6 7">Belongs to the peptidase S8 family.</text>
</comment>
<dbReference type="PROSITE" id="PS00136">
    <property type="entry name" value="SUBTILASE_ASP"/>
    <property type="match status" value="1"/>
</dbReference>
<dbReference type="SUPFAM" id="SSF52743">
    <property type="entry name" value="Subtilisin-like"/>
    <property type="match status" value="1"/>
</dbReference>
<evidence type="ECO:0000313" key="9">
    <source>
        <dbReference type="EMBL" id="XBH11484.1"/>
    </source>
</evidence>
<dbReference type="EMBL" id="CP121194">
    <property type="protein sequence ID" value="XBH11484.1"/>
    <property type="molecule type" value="Genomic_DNA"/>
</dbReference>
<name>A0AAU7DCA0_9BACT</name>
<evidence type="ECO:0000256" key="7">
    <source>
        <dbReference type="RuleBase" id="RU003355"/>
    </source>
</evidence>
<feature type="domain" description="Peptidase S8/S53" evidence="8">
    <location>
        <begin position="201"/>
        <end position="528"/>
    </location>
</feature>
<dbReference type="GO" id="GO:0004252">
    <property type="term" value="F:serine-type endopeptidase activity"/>
    <property type="evidence" value="ECO:0007669"/>
    <property type="project" value="UniProtKB-UniRule"/>
</dbReference>
<keyword evidence="3 6" id="KW-0378">Hydrolase</keyword>
<dbReference type="KEGG" id="epl:P4G45_07105"/>
<evidence type="ECO:0000256" key="6">
    <source>
        <dbReference type="PROSITE-ProRule" id="PRU01240"/>
    </source>
</evidence>
<dbReference type="PANTHER" id="PTHR43806">
    <property type="entry name" value="PEPTIDASE S8"/>
    <property type="match status" value="1"/>
</dbReference>
<dbReference type="EMBL" id="CP121195">
    <property type="protein sequence ID" value="XBH14967.1"/>
    <property type="molecule type" value="Genomic_DNA"/>
</dbReference>
<evidence type="ECO:0000256" key="4">
    <source>
        <dbReference type="ARBA" id="ARBA00022825"/>
    </source>
</evidence>
<keyword evidence="2 6" id="KW-0645">Protease</keyword>
<feature type="active site" description="Charge relay system" evidence="5 6">
    <location>
        <position position="210"/>
    </location>
</feature>
<sequence>MFRNSNISTPHCTADDNPDCRTWSITQSAGIMITLFLLLAPTLHAQVETAPIVPHHFIVVYRNATIPGDAEARIHAAGANLLHRNERFGIATAQSIANSSSLHPKSVVSSPQSDADTMRRLAALPNVDYVLHDRIVTADRLTLKRVTPATFSVMIGSTSQPNTYDTYYTSGTQGWAVQQVGGYGNNVPGGPAHGPWDTTLGQGVRIAIVDSGVDEAHPDIAPNLGLNLSEINQTDYPTPCDDGTPQDQDGHGTWTASLAAGAIGRGTGEVIGVAPDATLLNIKALQRMPDLSLGSSASIADQCASGQASGLLSWVMQGIEDAMTNHADIISLSIGATIDLTTGEGAGLKAAFDQITAAATQAGIVIVASAGNDGLDFSDPSNSQYIELPAQSSGVLAIVASTNPACAENTAFGATCTPGPTTLAYYSNHGASLNALAAPGGSYPEGGDMAISGWVRGACSSGKPSTLDGPPSDNEHSFGCFNFGHTPYVQAIGTSASAPLAAGAAALLRAAHPDWTAATIISTLRTTAVVSPTLPVPQINAAAALAAH</sequence>
<dbReference type="PRINTS" id="PR00723">
    <property type="entry name" value="SUBTILISIN"/>
</dbReference>
<dbReference type="InterPro" id="IPR036852">
    <property type="entry name" value="Peptidase_S8/S53_dom_sf"/>
</dbReference>
<evidence type="ECO:0000313" key="10">
    <source>
        <dbReference type="EMBL" id="XBH14967.1"/>
    </source>
</evidence>
<evidence type="ECO:0000256" key="2">
    <source>
        <dbReference type="ARBA" id="ARBA00022670"/>
    </source>
</evidence>
<accession>A0AAU7DCA0</accession>
<keyword evidence="4 6" id="KW-0720">Serine protease</keyword>
<dbReference type="PROSITE" id="PS00138">
    <property type="entry name" value="SUBTILASE_SER"/>
    <property type="match status" value="1"/>
</dbReference>
<evidence type="ECO:0000256" key="1">
    <source>
        <dbReference type="ARBA" id="ARBA00011073"/>
    </source>
</evidence>
<dbReference type="Pfam" id="PF00082">
    <property type="entry name" value="Peptidase_S8"/>
    <property type="match status" value="1"/>
</dbReference>
<dbReference type="InterPro" id="IPR023828">
    <property type="entry name" value="Peptidase_S8_Ser-AS"/>
</dbReference>
<dbReference type="Gene3D" id="3.40.50.200">
    <property type="entry name" value="Peptidase S8/S53 domain"/>
    <property type="match status" value="1"/>
</dbReference>
<dbReference type="PANTHER" id="PTHR43806:SF11">
    <property type="entry name" value="CEREVISIN-RELATED"/>
    <property type="match status" value="1"/>
</dbReference>
<evidence type="ECO:0000256" key="3">
    <source>
        <dbReference type="ARBA" id="ARBA00022801"/>
    </source>
</evidence>
<dbReference type="InterPro" id="IPR000209">
    <property type="entry name" value="Peptidase_S8/S53_dom"/>
</dbReference>
<dbReference type="GO" id="GO:0006508">
    <property type="term" value="P:proteolysis"/>
    <property type="evidence" value="ECO:0007669"/>
    <property type="project" value="UniProtKB-KW"/>
</dbReference>
<dbReference type="InterPro" id="IPR015500">
    <property type="entry name" value="Peptidase_S8_subtilisin-rel"/>
</dbReference>
<reference evidence="10" key="1">
    <citation type="submission" date="2023-03" db="EMBL/GenBank/DDBJ databases">
        <title>Edaphobacter sp.</title>
        <authorList>
            <person name="Huber K.J."/>
            <person name="Papendorf J."/>
            <person name="Pilke C."/>
            <person name="Bunk B."/>
            <person name="Sproeer C."/>
            <person name="Pester M."/>
        </authorList>
    </citation>
    <scope>NUCLEOTIDE SEQUENCE</scope>
    <source>
        <strain evidence="9">DSM 109919</strain>
        <strain evidence="10">DSM 109920</strain>
    </source>
</reference>
<accession>A0AAU7D2G2</accession>
<organism evidence="10">
    <name type="scientific">Edaphobacter paludis</name>
    <dbReference type="NCBI Taxonomy" id="3035702"/>
    <lineage>
        <taxon>Bacteria</taxon>
        <taxon>Pseudomonadati</taxon>
        <taxon>Acidobacteriota</taxon>
        <taxon>Terriglobia</taxon>
        <taxon>Terriglobales</taxon>
        <taxon>Acidobacteriaceae</taxon>
        <taxon>Edaphobacter</taxon>
    </lineage>
</organism>
<dbReference type="PROSITE" id="PS51892">
    <property type="entry name" value="SUBTILASE"/>
    <property type="match status" value="1"/>
</dbReference>
<dbReference type="InterPro" id="IPR050131">
    <property type="entry name" value="Peptidase_S8_subtilisin-like"/>
</dbReference>
<feature type="active site" description="Charge relay system" evidence="5 6">
    <location>
        <position position="251"/>
    </location>
</feature>